<accession>A0A6H0XY03</accession>
<dbReference type="GO" id="GO:0000166">
    <property type="term" value="F:nucleotide binding"/>
    <property type="evidence" value="ECO:0007669"/>
    <property type="project" value="UniProtKB-KW"/>
</dbReference>
<dbReference type="SUPFAM" id="SSF54285">
    <property type="entry name" value="MoaD/ThiS"/>
    <property type="match status" value="1"/>
</dbReference>
<sequence length="100" mass="10719">MASIRAPPSHFTVLYFASASSYAKKPSGGHDFLRAPILATSLFDALETLYPGMKEKVLSSCLLNIDDEYIDLDEEAQKGEQGMMIQAGSIVVIVPPVSAG</sequence>
<dbReference type="PANTHER" id="PTHR33359">
    <property type="entry name" value="MOLYBDOPTERIN SYNTHASE SULFUR CARRIER SUBUNIT"/>
    <property type="match status" value="1"/>
</dbReference>
<dbReference type="InterPro" id="IPR016155">
    <property type="entry name" value="Mopterin_synth/thiamin_S_b"/>
</dbReference>
<keyword evidence="3" id="KW-1185">Reference proteome</keyword>
<organism evidence="2 3">
    <name type="scientific">Peltaster fructicola</name>
    <dbReference type="NCBI Taxonomy" id="286661"/>
    <lineage>
        <taxon>Eukaryota</taxon>
        <taxon>Fungi</taxon>
        <taxon>Dikarya</taxon>
        <taxon>Ascomycota</taxon>
        <taxon>Pezizomycotina</taxon>
        <taxon>Dothideomycetes</taxon>
        <taxon>Dothideomycetes incertae sedis</taxon>
        <taxon>Peltaster</taxon>
    </lineage>
</organism>
<dbReference type="Gene3D" id="3.10.20.30">
    <property type="match status" value="1"/>
</dbReference>
<evidence type="ECO:0000313" key="2">
    <source>
        <dbReference type="EMBL" id="QIW99498.1"/>
    </source>
</evidence>
<gene>
    <name evidence="2" type="ORF">AMS68_005016</name>
</gene>
<reference evidence="2 3" key="1">
    <citation type="journal article" date="2016" name="Sci. Rep.">
        <title>Peltaster fructicola genome reveals evolution from an invasive phytopathogen to an ectophytic parasite.</title>
        <authorList>
            <person name="Xu C."/>
            <person name="Chen H."/>
            <person name="Gleason M.L."/>
            <person name="Xu J.R."/>
            <person name="Liu H."/>
            <person name="Zhang R."/>
            <person name="Sun G."/>
        </authorList>
    </citation>
    <scope>NUCLEOTIDE SEQUENCE [LARGE SCALE GENOMIC DNA]</scope>
    <source>
        <strain evidence="2 3">LNHT1506</strain>
    </source>
</reference>
<dbReference type="GO" id="GO:0006777">
    <property type="term" value="P:Mo-molybdopterin cofactor biosynthetic process"/>
    <property type="evidence" value="ECO:0007669"/>
    <property type="project" value="InterPro"/>
</dbReference>
<dbReference type="EMBL" id="CP051141">
    <property type="protein sequence ID" value="QIW99498.1"/>
    <property type="molecule type" value="Genomic_DNA"/>
</dbReference>
<proteinExistence type="predicted"/>
<name>A0A6H0XY03_9PEZI</name>
<dbReference type="InterPro" id="IPR012675">
    <property type="entry name" value="Beta-grasp_dom_sf"/>
</dbReference>
<dbReference type="InterPro" id="IPR044672">
    <property type="entry name" value="MOCS2A"/>
</dbReference>
<evidence type="ECO:0000313" key="3">
    <source>
        <dbReference type="Proteomes" id="UP000503462"/>
    </source>
</evidence>
<dbReference type="GO" id="GO:1990133">
    <property type="term" value="C:molybdopterin adenylyltransferase complex"/>
    <property type="evidence" value="ECO:0007669"/>
    <property type="project" value="TreeGrafter"/>
</dbReference>
<dbReference type="OrthoDB" id="5595860at2759"/>
<dbReference type="PANTHER" id="PTHR33359:SF1">
    <property type="entry name" value="MOLYBDOPTERIN SYNTHASE SULFUR CARRIER SUBUNIT"/>
    <property type="match status" value="1"/>
</dbReference>
<dbReference type="AlphaFoldDB" id="A0A6H0XY03"/>
<protein>
    <submittedName>
        <fullName evidence="2">Uncharacterized protein</fullName>
    </submittedName>
</protein>
<keyword evidence="1" id="KW-0547">Nucleotide-binding</keyword>
<dbReference type="Proteomes" id="UP000503462">
    <property type="component" value="Chromosome 3"/>
</dbReference>
<evidence type="ECO:0000256" key="1">
    <source>
        <dbReference type="ARBA" id="ARBA00022741"/>
    </source>
</evidence>